<evidence type="ECO:0000313" key="2">
    <source>
        <dbReference type="Proteomes" id="UP000317646"/>
    </source>
</evidence>
<accession>A0A502HES1</accession>
<reference evidence="1 2" key="1">
    <citation type="journal article" date="2019" name="Environ. Microbiol.">
        <title>Species interactions and distinct microbial communities in high Arctic permafrost affected cryosols are associated with the CH4 and CO2 gas fluxes.</title>
        <authorList>
            <person name="Altshuler I."/>
            <person name="Hamel J."/>
            <person name="Turney S."/>
            <person name="Magnuson E."/>
            <person name="Levesque R."/>
            <person name="Greer C."/>
            <person name="Whyte L.G."/>
        </authorList>
    </citation>
    <scope>NUCLEOTIDE SEQUENCE [LARGE SCALE GENOMIC DNA]</scope>
    <source>
        <strain evidence="1 2">S9.2P</strain>
    </source>
</reference>
<keyword evidence="2" id="KW-1185">Reference proteome</keyword>
<dbReference type="RefSeq" id="WP_140464288.1">
    <property type="nucleotide sequence ID" value="NZ_RCYZ01000001.1"/>
</dbReference>
<name>A0A502HES1_9BACT</name>
<sequence length="145" mass="16226">MSDVVLIAEPYGSMLFAPEVPCLIVQWHGFATSAEFRSLMDRGLELYRGKARQIKPLGWLADTRLVGAVRAETQQWMCDDWNLRAAKAGIHHVSFVVPETVFGQISVGTYTENVAKTAAYAIDPSQHHTLATAKAWLREQLQQIK</sequence>
<protein>
    <submittedName>
        <fullName evidence="1">Uncharacterized protein</fullName>
    </submittedName>
</protein>
<dbReference type="Proteomes" id="UP000317646">
    <property type="component" value="Unassembled WGS sequence"/>
</dbReference>
<dbReference type="OrthoDB" id="981162at2"/>
<dbReference type="AlphaFoldDB" id="A0A502HES1"/>
<dbReference type="EMBL" id="RCYZ01000001">
    <property type="protein sequence ID" value="TPG71708.1"/>
    <property type="molecule type" value="Genomic_DNA"/>
</dbReference>
<proteinExistence type="predicted"/>
<organism evidence="1 2">
    <name type="scientific">Hymenobacter nivis</name>
    <dbReference type="NCBI Taxonomy" id="1850093"/>
    <lineage>
        <taxon>Bacteria</taxon>
        <taxon>Pseudomonadati</taxon>
        <taxon>Bacteroidota</taxon>
        <taxon>Cytophagia</taxon>
        <taxon>Cytophagales</taxon>
        <taxon>Hymenobacteraceae</taxon>
        <taxon>Hymenobacter</taxon>
    </lineage>
</organism>
<comment type="caution">
    <text evidence="1">The sequence shown here is derived from an EMBL/GenBank/DDBJ whole genome shotgun (WGS) entry which is preliminary data.</text>
</comment>
<gene>
    <name evidence="1" type="ORF">EAH73_00145</name>
</gene>
<evidence type="ECO:0000313" key="1">
    <source>
        <dbReference type="EMBL" id="TPG71708.1"/>
    </source>
</evidence>